<evidence type="ECO:0000313" key="2">
    <source>
        <dbReference type="EMBL" id="KAI0300716.1"/>
    </source>
</evidence>
<dbReference type="EMBL" id="WTXG01000017">
    <property type="protein sequence ID" value="KAI0300716.1"/>
    <property type="molecule type" value="Genomic_DNA"/>
</dbReference>
<accession>A0AAD4M3K9</accession>
<evidence type="ECO:0000313" key="3">
    <source>
        <dbReference type="Proteomes" id="UP001203297"/>
    </source>
</evidence>
<keyword evidence="3" id="KW-1185">Reference proteome</keyword>
<feature type="signal peptide" evidence="1">
    <location>
        <begin position="1"/>
        <end position="18"/>
    </location>
</feature>
<feature type="chain" id="PRO_5042286013" description="Secreted protein" evidence="1">
    <location>
        <begin position="19"/>
        <end position="98"/>
    </location>
</feature>
<name>A0AAD4M3K9_9AGAM</name>
<evidence type="ECO:0008006" key="4">
    <source>
        <dbReference type="Google" id="ProtNLM"/>
    </source>
</evidence>
<gene>
    <name evidence="2" type="ORF">B0F90DRAFT_401670</name>
</gene>
<dbReference type="Proteomes" id="UP001203297">
    <property type="component" value="Unassembled WGS sequence"/>
</dbReference>
<proteinExistence type="predicted"/>
<sequence length="98" mass="11285">MRNMSKGLACTLWPCSLALLSGWLLQRRHQLLFYVWSAPPLITIHDHFERKSFIIRISVFFLHSSDTHTNNRASLPPIIGPQHPISAVFSIYMKKNSP</sequence>
<evidence type="ECO:0000256" key="1">
    <source>
        <dbReference type="SAM" id="SignalP"/>
    </source>
</evidence>
<keyword evidence="1" id="KW-0732">Signal</keyword>
<organism evidence="2 3">
    <name type="scientific">Multifurca ochricompacta</name>
    <dbReference type="NCBI Taxonomy" id="376703"/>
    <lineage>
        <taxon>Eukaryota</taxon>
        <taxon>Fungi</taxon>
        <taxon>Dikarya</taxon>
        <taxon>Basidiomycota</taxon>
        <taxon>Agaricomycotina</taxon>
        <taxon>Agaricomycetes</taxon>
        <taxon>Russulales</taxon>
        <taxon>Russulaceae</taxon>
        <taxon>Multifurca</taxon>
    </lineage>
</organism>
<reference evidence="2" key="1">
    <citation type="journal article" date="2022" name="New Phytol.">
        <title>Evolutionary transition to the ectomycorrhizal habit in the genomes of a hyperdiverse lineage of mushroom-forming fungi.</title>
        <authorList>
            <person name="Looney B."/>
            <person name="Miyauchi S."/>
            <person name="Morin E."/>
            <person name="Drula E."/>
            <person name="Courty P.E."/>
            <person name="Kohler A."/>
            <person name="Kuo A."/>
            <person name="LaButti K."/>
            <person name="Pangilinan J."/>
            <person name="Lipzen A."/>
            <person name="Riley R."/>
            <person name="Andreopoulos W."/>
            <person name="He G."/>
            <person name="Johnson J."/>
            <person name="Nolan M."/>
            <person name="Tritt A."/>
            <person name="Barry K.W."/>
            <person name="Grigoriev I.V."/>
            <person name="Nagy L.G."/>
            <person name="Hibbett D."/>
            <person name="Henrissat B."/>
            <person name="Matheny P.B."/>
            <person name="Labbe J."/>
            <person name="Martin F.M."/>
        </authorList>
    </citation>
    <scope>NUCLEOTIDE SEQUENCE</scope>
    <source>
        <strain evidence="2">BPL690</strain>
    </source>
</reference>
<comment type="caution">
    <text evidence="2">The sequence shown here is derived from an EMBL/GenBank/DDBJ whole genome shotgun (WGS) entry which is preliminary data.</text>
</comment>
<protein>
    <recommendedName>
        <fullName evidence="4">Secreted protein</fullName>
    </recommendedName>
</protein>
<dbReference type="AlphaFoldDB" id="A0AAD4M3K9"/>